<dbReference type="PANTHER" id="PTHR44137:SF13">
    <property type="entry name" value="CHAPERONE DNAJ-DOMAIN SUPERFAMILY PROTEIN"/>
    <property type="match status" value="1"/>
</dbReference>
<dbReference type="EMBL" id="JAYKXN010000008">
    <property type="protein sequence ID" value="KAK7264668.1"/>
    <property type="molecule type" value="Genomic_DNA"/>
</dbReference>
<feature type="domain" description="J" evidence="1">
    <location>
        <begin position="43"/>
        <end position="107"/>
    </location>
</feature>
<dbReference type="Pfam" id="PF00226">
    <property type="entry name" value="DnaJ"/>
    <property type="match status" value="1"/>
</dbReference>
<dbReference type="SUPFAM" id="SSF46565">
    <property type="entry name" value="Chaperone J-domain"/>
    <property type="match status" value="1"/>
</dbReference>
<comment type="caution">
    <text evidence="2">The sequence shown here is derived from an EMBL/GenBank/DDBJ whole genome shotgun (WGS) entry which is preliminary data.</text>
</comment>
<evidence type="ECO:0000259" key="1">
    <source>
        <dbReference type="PROSITE" id="PS50076"/>
    </source>
</evidence>
<dbReference type="Proteomes" id="UP001359559">
    <property type="component" value="Unassembled WGS sequence"/>
</dbReference>
<accession>A0AAN9I252</accession>
<dbReference type="PRINTS" id="PR00625">
    <property type="entry name" value="JDOMAIN"/>
</dbReference>
<dbReference type="InterPro" id="IPR018253">
    <property type="entry name" value="DnaJ_domain_CS"/>
</dbReference>
<gene>
    <name evidence="2" type="ORF">RJT34_32278</name>
</gene>
<dbReference type="FunFam" id="1.10.287.110:FF:000216">
    <property type="entry name" value="Chaperone protein dnaJ 49 isoform A"/>
    <property type="match status" value="1"/>
</dbReference>
<keyword evidence="3" id="KW-1185">Reference proteome</keyword>
<dbReference type="SMART" id="SM00271">
    <property type="entry name" value="DnaJ"/>
    <property type="match status" value="1"/>
</dbReference>
<dbReference type="AlphaFoldDB" id="A0AAN9I252"/>
<reference evidence="2 3" key="1">
    <citation type="submission" date="2024-01" db="EMBL/GenBank/DDBJ databases">
        <title>The genomes of 5 underutilized Papilionoideae crops provide insights into root nodulation and disease resistance.</title>
        <authorList>
            <person name="Yuan L."/>
        </authorList>
    </citation>
    <scope>NUCLEOTIDE SEQUENCE [LARGE SCALE GENOMIC DNA]</scope>
    <source>
        <strain evidence="2">LY-2023</strain>
        <tissue evidence="2">Leaf</tissue>
    </source>
</reference>
<evidence type="ECO:0000313" key="3">
    <source>
        <dbReference type="Proteomes" id="UP001359559"/>
    </source>
</evidence>
<name>A0AAN9I252_CLITE</name>
<dbReference type="PROSITE" id="PS50076">
    <property type="entry name" value="DNAJ_2"/>
    <property type="match status" value="1"/>
</dbReference>
<dbReference type="Gene3D" id="1.10.287.110">
    <property type="entry name" value="DnaJ domain"/>
    <property type="match status" value="1"/>
</dbReference>
<dbReference type="InterPro" id="IPR036869">
    <property type="entry name" value="J_dom_sf"/>
</dbReference>
<dbReference type="InterPro" id="IPR001623">
    <property type="entry name" value="DnaJ_domain"/>
</dbReference>
<dbReference type="PANTHER" id="PTHR44137">
    <property type="entry name" value="BNAC03G44070D PROTEIN"/>
    <property type="match status" value="1"/>
</dbReference>
<proteinExistence type="predicted"/>
<protein>
    <recommendedName>
        <fullName evidence="1">J domain-containing protein</fullName>
    </recommendedName>
</protein>
<evidence type="ECO:0000313" key="2">
    <source>
        <dbReference type="EMBL" id="KAK7264668.1"/>
    </source>
</evidence>
<sequence>MGRMGQESDSKAKLVLEICSISTRSVVCVHRLVSNPPKATFVDWYCILGVEENAGVNAIRKRYHKLALQVHPDKNKHPKAEIAFKLVSEAYACLSDAANRNAFDSERYKHFCYVCKRIPYTSSNVPGNSGGSGFRAWDIISRSRSFKFLRNIRDIRERLRDETKVIENCLRTNSMSRKESPPHNPVGLIHRSKSLHSFEKESPVFNPSDYLYQGYPHLRSHIYKNNSTFWYLQRNSMLHNSKGGAPHTSPVFEVKSRNMFSSKFAFVPS</sequence>
<dbReference type="PROSITE" id="PS00636">
    <property type="entry name" value="DNAJ_1"/>
    <property type="match status" value="1"/>
</dbReference>
<organism evidence="2 3">
    <name type="scientific">Clitoria ternatea</name>
    <name type="common">Butterfly pea</name>
    <dbReference type="NCBI Taxonomy" id="43366"/>
    <lineage>
        <taxon>Eukaryota</taxon>
        <taxon>Viridiplantae</taxon>
        <taxon>Streptophyta</taxon>
        <taxon>Embryophyta</taxon>
        <taxon>Tracheophyta</taxon>
        <taxon>Spermatophyta</taxon>
        <taxon>Magnoliopsida</taxon>
        <taxon>eudicotyledons</taxon>
        <taxon>Gunneridae</taxon>
        <taxon>Pentapetalae</taxon>
        <taxon>rosids</taxon>
        <taxon>fabids</taxon>
        <taxon>Fabales</taxon>
        <taxon>Fabaceae</taxon>
        <taxon>Papilionoideae</taxon>
        <taxon>50 kb inversion clade</taxon>
        <taxon>NPAAA clade</taxon>
        <taxon>indigoferoid/millettioid clade</taxon>
        <taxon>Phaseoleae</taxon>
        <taxon>Clitoria</taxon>
    </lineage>
</organism>
<dbReference type="CDD" id="cd06257">
    <property type="entry name" value="DnaJ"/>
    <property type="match status" value="1"/>
</dbReference>